<evidence type="ECO:0000313" key="1">
    <source>
        <dbReference type="EMBL" id="CAG2195547.1"/>
    </source>
</evidence>
<sequence>MNQPDLVRLSFQCPELDFPISLPFIKLSQLHTARLFSEIGRVLQSYEQFVLDETLEIELIHSLKEHFNAIIYEGPASEKKIYLYLYDHHYDVITAMPVFSVEIMFAQNVTRYDHKVDHSCNNVCHQCYKTQESGDEDWIYCNDCDRYFISAECYEMHKQETSTGKSTCYTNFECRKCNPVCI</sequence>
<proteinExistence type="predicted"/>
<dbReference type="EMBL" id="CAJPWZ010000521">
    <property type="protein sequence ID" value="CAG2195547.1"/>
    <property type="molecule type" value="Genomic_DNA"/>
</dbReference>
<dbReference type="Proteomes" id="UP000683360">
    <property type="component" value="Unassembled WGS sequence"/>
</dbReference>
<comment type="caution">
    <text evidence="1">The sequence shown here is derived from an EMBL/GenBank/DDBJ whole genome shotgun (WGS) entry which is preliminary data.</text>
</comment>
<organism evidence="1 2">
    <name type="scientific">Mytilus edulis</name>
    <name type="common">Blue mussel</name>
    <dbReference type="NCBI Taxonomy" id="6550"/>
    <lineage>
        <taxon>Eukaryota</taxon>
        <taxon>Metazoa</taxon>
        <taxon>Spiralia</taxon>
        <taxon>Lophotrochozoa</taxon>
        <taxon>Mollusca</taxon>
        <taxon>Bivalvia</taxon>
        <taxon>Autobranchia</taxon>
        <taxon>Pteriomorphia</taxon>
        <taxon>Mytilida</taxon>
        <taxon>Mytiloidea</taxon>
        <taxon>Mytilidae</taxon>
        <taxon>Mytilinae</taxon>
        <taxon>Mytilus</taxon>
    </lineage>
</organism>
<gene>
    <name evidence="1" type="ORF">MEDL_10474</name>
</gene>
<name>A0A8S3QJS9_MYTED</name>
<dbReference type="OrthoDB" id="6750869at2759"/>
<accession>A0A8S3QJS9</accession>
<evidence type="ECO:0000313" key="2">
    <source>
        <dbReference type="Proteomes" id="UP000683360"/>
    </source>
</evidence>
<protein>
    <submittedName>
        <fullName evidence="1">Uncharacterized protein</fullName>
    </submittedName>
</protein>
<reference evidence="1" key="1">
    <citation type="submission" date="2021-03" db="EMBL/GenBank/DDBJ databases">
        <authorList>
            <person name="Bekaert M."/>
        </authorList>
    </citation>
    <scope>NUCLEOTIDE SEQUENCE</scope>
</reference>
<keyword evidence="2" id="KW-1185">Reference proteome</keyword>
<dbReference type="AlphaFoldDB" id="A0A8S3QJS9"/>